<gene>
    <name evidence="4" type="ORF">LAZ67_23000231</name>
</gene>
<dbReference type="PRINTS" id="PR00947">
    <property type="entry name" value="CUTICLE"/>
</dbReference>
<keyword evidence="3" id="KW-0732">Signal</keyword>
<organism evidence="4 5">
    <name type="scientific">Cordylochernes scorpioides</name>
    <dbReference type="NCBI Taxonomy" id="51811"/>
    <lineage>
        <taxon>Eukaryota</taxon>
        <taxon>Metazoa</taxon>
        <taxon>Ecdysozoa</taxon>
        <taxon>Arthropoda</taxon>
        <taxon>Chelicerata</taxon>
        <taxon>Arachnida</taxon>
        <taxon>Pseudoscorpiones</taxon>
        <taxon>Cheliferoidea</taxon>
        <taxon>Chernetidae</taxon>
        <taxon>Cordylochernes</taxon>
    </lineage>
</organism>
<name>A0ABY6LPR3_9ARAC</name>
<proteinExistence type="predicted"/>
<dbReference type="PANTHER" id="PTHR10380">
    <property type="entry name" value="CUTICLE PROTEIN"/>
    <property type="match status" value="1"/>
</dbReference>
<dbReference type="PROSITE" id="PS00233">
    <property type="entry name" value="CHIT_BIND_RR_1"/>
    <property type="match status" value="1"/>
</dbReference>
<accession>A0ABY6LPR3</accession>
<keyword evidence="5" id="KW-1185">Reference proteome</keyword>
<evidence type="ECO:0000313" key="4">
    <source>
        <dbReference type="EMBL" id="UYV83215.1"/>
    </source>
</evidence>
<dbReference type="InterPro" id="IPR050468">
    <property type="entry name" value="Cuticle_Struct_Prot"/>
</dbReference>
<feature type="chain" id="PRO_5045858330" description="Adult-specific rigid cuticular protein 15.7" evidence="3">
    <location>
        <begin position="18"/>
        <end position="141"/>
    </location>
</feature>
<feature type="signal peptide" evidence="3">
    <location>
        <begin position="1"/>
        <end position="17"/>
    </location>
</feature>
<dbReference type="EMBL" id="CP092885">
    <property type="protein sequence ID" value="UYV83215.1"/>
    <property type="molecule type" value="Genomic_DNA"/>
</dbReference>
<evidence type="ECO:0008006" key="6">
    <source>
        <dbReference type="Google" id="ProtNLM"/>
    </source>
</evidence>
<evidence type="ECO:0000256" key="3">
    <source>
        <dbReference type="SAM" id="SignalP"/>
    </source>
</evidence>
<sequence length="141" mass="14594">MIAKIFLVACCVALSHAVLHYGGGASSNFRKQNDFGNYGFGYQVANGYGALNGRQEVGDGHGNVAGSYNIADRDGRVRKVSYVADGHGFRAVVNTNEPGTAASLPAAAVMASPYKGNFAGSYAIAHGGYGGYGYPGAYGYH</sequence>
<dbReference type="PROSITE" id="PS51155">
    <property type="entry name" value="CHIT_BIND_RR_2"/>
    <property type="match status" value="1"/>
</dbReference>
<evidence type="ECO:0000256" key="2">
    <source>
        <dbReference type="PROSITE-ProRule" id="PRU00497"/>
    </source>
</evidence>
<keyword evidence="1 2" id="KW-0193">Cuticle</keyword>
<dbReference type="PANTHER" id="PTHR10380:SF173">
    <property type="entry name" value="CUTICULAR PROTEIN 47EF, ISOFORM C-RELATED"/>
    <property type="match status" value="1"/>
</dbReference>
<reference evidence="4 5" key="1">
    <citation type="submission" date="2022-03" db="EMBL/GenBank/DDBJ databases">
        <title>A chromosomal length assembly of Cordylochernes scorpioides.</title>
        <authorList>
            <person name="Zeh D."/>
            <person name="Zeh J."/>
        </authorList>
    </citation>
    <scope>NUCLEOTIDE SEQUENCE [LARGE SCALE GENOMIC DNA]</scope>
    <source>
        <strain evidence="4">IN4F17</strain>
        <tissue evidence="4">Whole Body</tissue>
    </source>
</reference>
<dbReference type="InterPro" id="IPR031311">
    <property type="entry name" value="CHIT_BIND_RR_consensus"/>
</dbReference>
<dbReference type="InterPro" id="IPR000618">
    <property type="entry name" value="Insect_cuticle"/>
</dbReference>
<dbReference type="Pfam" id="PF00379">
    <property type="entry name" value="Chitin_bind_4"/>
    <property type="match status" value="1"/>
</dbReference>
<evidence type="ECO:0000256" key="1">
    <source>
        <dbReference type="ARBA" id="ARBA00022460"/>
    </source>
</evidence>
<evidence type="ECO:0000313" key="5">
    <source>
        <dbReference type="Proteomes" id="UP001235939"/>
    </source>
</evidence>
<protein>
    <recommendedName>
        <fullName evidence="6">Adult-specific rigid cuticular protein 15.7</fullName>
    </recommendedName>
</protein>
<dbReference type="Proteomes" id="UP001235939">
    <property type="component" value="Chromosome 23"/>
</dbReference>